<dbReference type="InterPro" id="IPR058240">
    <property type="entry name" value="rSAM_sf"/>
</dbReference>
<dbReference type="Proteomes" id="UP000505077">
    <property type="component" value="Unassembled WGS sequence"/>
</dbReference>
<accession>A0A6L2R718</accession>
<evidence type="ECO:0000313" key="2">
    <source>
        <dbReference type="Proteomes" id="UP000505077"/>
    </source>
</evidence>
<dbReference type="GO" id="GO:0051536">
    <property type="term" value="F:iron-sulfur cluster binding"/>
    <property type="evidence" value="ECO:0007669"/>
    <property type="project" value="InterPro"/>
</dbReference>
<organism evidence="1 2">
    <name type="scientific">Candidatus Desulfovibrio kirbyi</name>
    <dbReference type="NCBI Taxonomy" id="2696086"/>
    <lineage>
        <taxon>Bacteria</taxon>
        <taxon>Pseudomonadati</taxon>
        <taxon>Thermodesulfobacteriota</taxon>
        <taxon>Desulfovibrionia</taxon>
        <taxon>Desulfovibrionales</taxon>
        <taxon>Desulfovibrionaceae</taxon>
        <taxon>Desulfovibrio</taxon>
    </lineage>
</organism>
<dbReference type="SFLD" id="SFLDS00029">
    <property type="entry name" value="Radical_SAM"/>
    <property type="match status" value="1"/>
</dbReference>
<dbReference type="GO" id="GO:0003824">
    <property type="term" value="F:catalytic activity"/>
    <property type="evidence" value="ECO:0007669"/>
    <property type="project" value="InterPro"/>
</dbReference>
<dbReference type="SUPFAM" id="SSF102114">
    <property type="entry name" value="Radical SAM enzymes"/>
    <property type="match status" value="1"/>
</dbReference>
<comment type="caution">
    <text evidence="1">The sequence shown here is derived from an EMBL/GenBank/DDBJ whole genome shotgun (WGS) entry which is preliminary data.</text>
</comment>
<proteinExistence type="predicted"/>
<protein>
    <submittedName>
        <fullName evidence="1">Radical SAM domain protein</fullName>
    </submittedName>
</protein>
<dbReference type="AlphaFoldDB" id="A0A6L2R718"/>
<gene>
    <name evidence="1" type="ORF">ZNDK_1111</name>
</gene>
<sequence>MYWTLKKARGFNLMEDILLIEPNYANKYPPLGLMKISTFHKMLDDCVVFAKGTLPEQLEGKKWDRVYLSTLFTFEWEETKKSIQYALTVVKDERMVFVGGIMATLMSELFIETFPTITLIKGLLNRDGTLGLRGEKCIDRLTLDYDILDDIDYKYPATDAYFLYMTRGCGMKCQFCAVQTLEPEYVPYISIRDQIAEVDKRFGPKRNLLLMDNNVLRSNQFDKIVDELIELGFGKGSTYPSPRTGKPLHRHIDFNQGLDAKLMTEHKAKRLGELAITPARIAFDHIEDAKQYKKALELCAKNGIKSLSNYILYNGEDFTGKGQYYHADTPQDLFVRMKISMDFCDALNDKYGNDGRVHIFSFPMKYMPLNATDRSFVGTNWNKKYLRAIQRMLIPTQGKGVSSRSFFKADFGTTVEEFIENLAMPEDLLGLRGHFVERSTETKEDREKRYAKWKVNHARIDEWTRLYRSLGDDYTSYVELVKDNDFSIDTYWQASTPTLRKMLIHNLSYLCILRNIEVLGTEILTYIKVEFPSLYSELLRYVIHSEHTQFSCLKGMLILQGTIFISDIIRAFIEEPYLTTNVFDALYKAQKELKKVVFDTRCLSTAIRYKVTNAISDSEFRNIMRLGLEADEKKIEMRLYKKYKQIRETLREQNQDEIQEGIKSPIEHNGFIPLESTLPHIMNG</sequence>
<reference evidence="1 2" key="1">
    <citation type="journal article" date="2020" name="ISME J.">
        <title>Parallel Reductive Genome Evolution in Desulfovibrio Ectosymbionts Independently Acquired by Trichonympha Protists in the Termite Gut.</title>
        <authorList>
            <person name="Takeuchi M."/>
            <person name="Kuwahara H."/>
            <person name="Murakami T."/>
            <person name="Takahashi K."/>
            <person name="Kajitani R."/>
            <person name="Toyoda A."/>
            <person name="Itoh T."/>
            <person name="Ohkuma M."/>
            <person name="Hongoh Y."/>
        </authorList>
    </citation>
    <scope>NUCLEOTIDE SEQUENCE [LARGE SCALE GENOMIC DNA]</scope>
    <source>
        <strain evidence="1">ZnDsv-02</strain>
    </source>
</reference>
<name>A0A6L2R718_9BACT</name>
<dbReference type="EMBL" id="BLLL01000012">
    <property type="protein sequence ID" value="GFH63340.1"/>
    <property type="molecule type" value="Genomic_DNA"/>
</dbReference>
<evidence type="ECO:0000313" key="1">
    <source>
        <dbReference type="EMBL" id="GFH63340.1"/>
    </source>
</evidence>
<dbReference type="InterPro" id="IPR007197">
    <property type="entry name" value="rSAM"/>
</dbReference>